<dbReference type="AlphaFoldDB" id="A0AAD6MCK8"/>
<dbReference type="EMBL" id="JAQIZT010000010">
    <property type="protein sequence ID" value="KAJ6983053.1"/>
    <property type="molecule type" value="Genomic_DNA"/>
</dbReference>
<reference evidence="1" key="1">
    <citation type="journal article" date="2023" name="Mol. Ecol. Resour.">
        <title>Chromosome-level genome assembly of a triploid poplar Populus alba 'Berolinensis'.</title>
        <authorList>
            <person name="Chen S."/>
            <person name="Yu Y."/>
            <person name="Wang X."/>
            <person name="Wang S."/>
            <person name="Zhang T."/>
            <person name="Zhou Y."/>
            <person name="He R."/>
            <person name="Meng N."/>
            <person name="Wang Y."/>
            <person name="Liu W."/>
            <person name="Liu Z."/>
            <person name="Liu J."/>
            <person name="Guo Q."/>
            <person name="Huang H."/>
            <person name="Sederoff R.R."/>
            <person name="Wang G."/>
            <person name="Qu G."/>
            <person name="Chen S."/>
        </authorList>
    </citation>
    <scope>NUCLEOTIDE SEQUENCE</scope>
    <source>
        <strain evidence="1">SC-2020</strain>
    </source>
</reference>
<evidence type="ECO:0000313" key="1">
    <source>
        <dbReference type="EMBL" id="KAJ6983053.1"/>
    </source>
</evidence>
<dbReference type="Proteomes" id="UP001164929">
    <property type="component" value="Chromosome 10"/>
</dbReference>
<comment type="caution">
    <text evidence="1">The sequence shown here is derived from an EMBL/GenBank/DDBJ whole genome shotgun (WGS) entry which is preliminary data.</text>
</comment>
<evidence type="ECO:0000313" key="2">
    <source>
        <dbReference type="Proteomes" id="UP001164929"/>
    </source>
</evidence>
<gene>
    <name evidence="1" type="ORF">NC653_026005</name>
</gene>
<protein>
    <submittedName>
        <fullName evidence="1">Uncharacterized protein</fullName>
    </submittedName>
</protein>
<name>A0AAD6MCK8_9ROSI</name>
<keyword evidence="2" id="KW-1185">Reference proteome</keyword>
<proteinExistence type="predicted"/>
<sequence>MTPSNDCDCNPAVQRTSTTDTFDCYTHLTRQAEDQPRNLGLVTCHDRTSVSSHRIIRIK</sequence>
<accession>A0AAD6MCK8</accession>
<organism evidence="1 2">
    <name type="scientific">Populus alba x Populus x berolinensis</name>
    <dbReference type="NCBI Taxonomy" id="444605"/>
    <lineage>
        <taxon>Eukaryota</taxon>
        <taxon>Viridiplantae</taxon>
        <taxon>Streptophyta</taxon>
        <taxon>Embryophyta</taxon>
        <taxon>Tracheophyta</taxon>
        <taxon>Spermatophyta</taxon>
        <taxon>Magnoliopsida</taxon>
        <taxon>eudicotyledons</taxon>
        <taxon>Gunneridae</taxon>
        <taxon>Pentapetalae</taxon>
        <taxon>rosids</taxon>
        <taxon>fabids</taxon>
        <taxon>Malpighiales</taxon>
        <taxon>Salicaceae</taxon>
        <taxon>Saliceae</taxon>
        <taxon>Populus</taxon>
    </lineage>
</organism>